<name>A0ACC3ACS2_9EURO</name>
<gene>
    <name evidence="1" type="ORF">H2198_003123</name>
</gene>
<sequence length="283" mass="31697">MSLSGSTYITEHTALSDQHLVRGRCDIQYWLTAEFISDITGATPKPNSFNRVLDLPFQPTFIALDSSTSIAKTPARFRLKESCSTISSTLGLTKTICQWPQIIFEIPKVIPQNLNCHQIARRKLYKFTMPLATTITIPSPRTAAQATSSTVLRHLLIQRGLRDIISIRPHFRKQITFGVGKRTPGHSVTKDNTEDIQVDPACVNMYFPPFYAEQTKDGDAYTAVIELELSIPESCLPSCSYESELLKVRYTLELDVTAQKVQNSGMVLMPECTARLESKCFVS</sequence>
<keyword evidence="2" id="KW-1185">Reference proteome</keyword>
<evidence type="ECO:0000313" key="1">
    <source>
        <dbReference type="EMBL" id="KAJ9659394.1"/>
    </source>
</evidence>
<proteinExistence type="predicted"/>
<comment type="caution">
    <text evidence="1">The sequence shown here is derived from an EMBL/GenBank/DDBJ whole genome shotgun (WGS) entry which is preliminary data.</text>
</comment>
<dbReference type="EMBL" id="JAPDRQ010000040">
    <property type="protein sequence ID" value="KAJ9659394.1"/>
    <property type="molecule type" value="Genomic_DNA"/>
</dbReference>
<accession>A0ACC3ACS2</accession>
<evidence type="ECO:0000313" key="2">
    <source>
        <dbReference type="Proteomes" id="UP001172386"/>
    </source>
</evidence>
<reference evidence="1" key="1">
    <citation type="submission" date="2022-10" db="EMBL/GenBank/DDBJ databases">
        <title>Culturing micro-colonial fungi from biological soil crusts in the Mojave desert and describing Neophaeococcomyces mojavensis, and introducing the new genera and species Taxawa tesnikishii.</title>
        <authorList>
            <person name="Kurbessoian T."/>
            <person name="Stajich J.E."/>
        </authorList>
    </citation>
    <scope>NUCLEOTIDE SEQUENCE</scope>
    <source>
        <strain evidence="1">JES_112</strain>
    </source>
</reference>
<protein>
    <submittedName>
        <fullName evidence="1">Uncharacterized protein</fullName>
    </submittedName>
</protein>
<dbReference type="Proteomes" id="UP001172386">
    <property type="component" value="Unassembled WGS sequence"/>
</dbReference>
<organism evidence="1 2">
    <name type="scientific">Neophaeococcomyces mojaviensis</name>
    <dbReference type="NCBI Taxonomy" id="3383035"/>
    <lineage>
        <taxon>Eukaryota</taxon>
        <taxon>Fungi</taxon>
        <taxon>Dikarya</taxon>
        <taxon>Ascomycota</taxon>
        <taxon>Pezizomycotina</taxon>
        <taxon>Eurotiomycetes</taxon>
        <taxon>Chaetothyriomycetidae</taxon>
        <taxon>Chaetothyriales</taxon>
        <taxon>Chaetothyriales incertae sedis</taxon>
        <taxon>Neophaeococcomyces</taxon>
    </lineage>
</organism>